<protein>
    <submittedName>
        <fullName evidence="2">Uncharacterized protein</fullName>
    </submittedName>
</protein>
<dbReference type="Pfam" id="PF19760">
    <property type="entry name" value="DUF6247"/>
    <property type="match status" value="1"/>
</dbReference>
<accession>A0ABQ3CG25</accession>
<feature type="region of interest" description="Disordered" evidence="1">
    <location>
        <begin position="1"/>
        <end position="25"/>
    </location>
</feature>
<proteinExistence type="predicted"/>
<evidence type="ECO:0000256" key="1">
    <source>
        <dbReference type="SAM" id="MobiDB-lite"/>
    </source>
</evidence>
<organism evidence="2 3">
    <name type="scientific">Streptomyces rubiginosohelvolus</name>
    <dbReference type="NCBI Taxonomy" id="67362"/>
    <lineage>
        <taxon>Bacteria</taxon>
        <taxon>Bacillati</taxon>
        <taxon>Actinomycetota</taxon>
        <taxon>Actinomycetes</taxon>
        <taxon>Kitasatosporales</taxon>
        <taxon>Streptomycetaceae</taxon>
        <taxon>Streptomyces</taxon>
    </lineage>
</organism>
<dbReference type="InterPro" id="IPR046214">
    <property type="entry name" value="DUF6247"/>
</dbReference>
<dbReference type="EMBL" id="BMUW01000036">
    <property type="protein sequence ID" value="GGZ83735.1"/>
    <property type="molecule type" value="Genomic_DNA"/>
</dbReference>
<sequence>MSTQPVHQHPAPPPAPAPAAAAKLRTRITKHAAADRWLPAFDRDWGAALEESRATFDLTALHEVVREWQGRLDTAGAVEAFVAGGFADTDSVALEDVLGARR</sequence>
<name>A0ABQ3CG25_9ACTN</name>
<reference evidence="3" key="1">
    <citation type="journal article" date="2019" name="Int. J. Syst. Evol. Microbiol.">
        <title>The Global Catalogue of Microorganisms (GCM) 10K type strain sequencing project: providing services to taxonomists for standard genome sequencing and annotation.</title>
        <authorList>
            <consortium name="The Broad Institute Genomics Platform"/>
            <consortium name="The Broad Institute Genome Sequencing Center for Infectious Disease"/>
            <person name="Wu L."/>
            <person name="Ma J."/>
        </authorList>
    </citation>
    <scope>NUCLEOTIDE SEQUENCE [LARGE SCALE GENOMIC DNA]</scope>
    <source>
        <strain evidence="3">JCM 4602</strain>
    </source>
</reference>
<gene>
    <name evidence="2" type="ORF">GCM10010328_67440</name>
</gene>
<keyword evidence="3" id="KW-1185">Reference proteome</keyword>
<evidence type="ECO:0000313" key="2">
    <source>
        <dbReference type="EMBL" id="GGZ83735.1"/>
    </source>
</evidence>
<evidence type="ECO:0000313" key="3">
    <source>
        <dbReference type="Proteomes" id="UP000624183"/>
    </source>
</evidence>
<comment type="caution">
    <text evidence="2">The sequence shown here is derived from an EMBL/GenBank/DDBJ whole genome shotgun (WGS) entry which is preliminary data.</text>
</comment>
<dbReference type="Proteomes" id="UP000624183">
    <property type="component" value="Unassembled WGS sequence"/>
</dbReference>